<dbReference type="EMBL" id="MK689364">
    <property type="protein sequence ID" value="QBZ70615.1"/>
    <property type="molecule type" value="Genomic_DNA"/>
</dbReference>
<keyword evidence="3" id="KW-1185">Reference proteome</keyword>
<feature type="region of interest" description="Disordered" evidence="1">
    <location>
        <begin position="79"/>
        <end position="109"/>
    </location>
</feature>
<reference evidence="2 3" key="1">
    <citation type="submission" date="2019-03" db="EMBL/GenBank/DDBJ databases">
        <authorList>
            <person name="Kim S.G."/>
            <person name="Park S.C."/>
        </authorList>
    </citation>
    <scope>NUCLEOTIDE SEQUENCE [LARGE SCALE GENOMIC DNA]</scope>
</reference>
<sequence>MLKYGYVSMGENLSSYLVYNDQLKDYHHPLSGRAFGETFGLREYSKWIKLSDYLHMPVDVIDDILEGVAKGEEKNAKLKAEAAKRAAQNAGQSNDPQTAAIRNAQKGKN</sequence>
<dbReference type="Proteomes" id="UP000297195">
    <property type="component" value="Segment"/>
</dbReference>
<name>A0A4D6DWC5_9CAUD</name>
<evidence type="ECO:0000313" key="2">
    <source>
        <dbReference type="EMBL" id="QBZ70615.1"/>
    </source>
</evidence>
<accession>A0A4D6DWC5</accession>
<evidence type="ECO:0000256" key="1">
    <source>
        <dbReference type="SAM" id="MobiDB-lite"/>
    </source>
</evidence>
<gene>
    <name evidence="2" type="ORF">pETSU_034</name>
</gene>
<proteinExistence type="predicted"/>
<evidence type="ECO:0000313" key="3">
    <source>
        <dbReference type="Proteomes" id="UP000297195"/>
    </source>
</evidence>
<protein>
    <submittedName>
        <fullName evidence="2">Uncharacterized protein</fullName>
    </submittedName>
</protein>
<organism evidence="2 3">
    <name type="scientific">Edwardsiella phage pEt-SU</name>
    <dbReference type="NCBI Taxonomy" id="2562142"/>
    <lineage>
        <taxon>Viruses</taxon>
        <taxon>Duplodnaviria</taxon>
        <taxon>Heunggongvirae</taxon>
        <taxon>Uroviricota</taxon>
        <taxon>Caudoviricetes</taxon>
        <taxon>Chimalliviridae</taxon>
        <taxon>Petsuvirus</taxon>
        <taxon>Petsuvirus pEtSU</taxon>
    </lineage>
</organism>